<dbReference type="InterPro" id="IPR016979">
    <property type="entry name" value="DUF2129"/>
</dbReference>
<organism evidence="3 4">
    <name type="scientific">Scopulibacillus cellulosilyticus</name>
    <dbReference type="NCBI Taxonomy" id="2665665"/>
    <lineage>
        <taxon>Bacteria</taxon>
        <taxon>Bacillati</taxon>
        <taxon>Bacillota</taxon>
        <taxon>Bacilli</taxon>
        <taxon>Bacillales</taxon>
        <taxon>Sporolactobacillaceae</taxon>
        <taxon>Scopulibacillus</taxon>
    </lineage>
</organism>
<keyword evidence="4" id="KW-1185">Reference proteome</keyword>
<comment type="subcellular location">
    <subcellularLocation>
        <location evidence="2">Cytoplasm</location>
    </subcellularLocation>
</comment>
<comment type="caution">
    <text evidence="3">The sequence shown here is derived from an EMBL/GenBank/DDBJ whole genome shotgun (WGS) entry which is preliminary data.</text>
</comment>
<dbReference type="Proteomes" id="UP001596505">
    <property type="component" value="Unassembled WGS sequence"/>
</dbReference>
<comment type="similarity">
    <text evidence="2">Belongs to the UPF0298 family.</text>
</comment>
<dbReference type="HAMAP" id="MF_01126">
    <property type="entry name" value="UPF0298"/>
    <property type="match status" value="1"/>
</dbReference>
<sequence>MILGRRRGIIIWLHHLKHVKTLRRFGHIHYVSKNMKYVVIYCDCEKIENILCELESLKYIKDVSMSYLQDIKTEYDKKKFGKELEEMAY</sequence>
<dbReference type="Pfam" id="PF09902">
    <property type="entry name" value="DUF2129"/>
    <property type="match status" value="1"/>
</dbReference>
<proteinExistence type="inferred from homology"/>
<keyword evidence="1 2" id="KW-0963">Cytoplasm</keyword>
<evidence type="ECO:0000256" key="2">
    <source>
        <dbReference type="HAMAP-Rule" id="MF_01126"/>
    </source>
</evidence>
<dbReference type="RefSeq" id="WP_380964982.1">
    <property type="nucleotide sequence ID" value="NZ_JBHTCO010000004.1"/>
</dbReference>
<evidence type="ECO:0000313" key="3">
    <source>
        <dbReference type="EMBL" id="MFC7392435.1"/>
    </source>
</evidence>
<reference evidence="4" key="1">
    <citation type="journal article" date="2019" name="Int. J. Syst. Evol. Microbiol.">
        <title>The Global Catalogue of Microorganisms (GCM) 10K type strain sequencing project: providing services to taxonomists for standard genome sequencing and annotation.</title>
        <authorList>
            <consortium name="The Broad Institute Genomics Platform"/>
            <consortium name="The Broad Institute Genome Sequencing Center for Infectious Disease"/>
            <person name="Wu L."/>
            <person name="Ma J."/>
        </authorList>
    </citation>
    <scope>NUCLEOTIDE SEQUENCE [LARGE SCALE GENOMIC DNA]</scope>
    <source>
        <strain evidence="4">CGMCC 1.16305</strain>
    </source>
</reference>
<protein>
    <recommendedName>
        <fullName evidence="2">UPF0298 protein ACFQRG_05510</fullName>
    </recommendedName>
</protein>
<gene>
    <name evidence="3" type="ORF">ACFQRG_05510</name>
</gene>
<dbReference type="EMBL" id="JBHTCO010000004">
    <property type="protein sequence ID" value="MFC7392435.1"/>
    <property type="molecule type" value="Genomic_DNA"/>
</dbReference>
<evidence type="ECO:0000313" key="4">
    <source>
        <dbReference type="Proteomes" id="UP001596505"/>
    </source>
</evidence>
<dbReference type="PIRSF" id="PIRSF031653">
    <property type="entry name" value="UCP031653"/>
    <property type="match status" value="1"/>
</dbReference>
<name>A0ABW2PVU8_9BACL</name>
<accession>A0ABW2PVU8</accession>
<evidence type="ECO:0000256" key="1">
    <source>
        <dbReference type="ARBA" id="ARBA00022490"/>
    </source>
</evidence>